<dbReference type="PANTHER" id="PTHR18964:SF169">
    <property type="entry name" value="N-ACETYLMANNOSAMINE KINASE"/>
    <property type="match status" value="1"/>
</dbReference>
<accession>A0A1U9Z7Y5</accession>
<dbReference type="PANTHER" id="PTHR18964">
    <property type="entry name" value="ROK (REPRESSOR, ORF, KINASE) FAMILY"/>
    <property type="match status" value="1"/>
</dbReference>
<protein>
    <submittedName>
        <fullName evidence="1">N-acetylmannosamine kinase</fullName>
        <ecNumber evidence="1">2.7.1.60</ecNumber>
    </submittedName>
</protein>
<keyword evidence="1" id="KW-0418">Kinase</keyword>
<dbReference type="Pfam" id="PF00480">
    <property type="entry name" value="ROK"/>
    <property type="match status" value="1"/>
</dbReference>
<name>A0A1U9Z7Y5_9HYPH</name>
<keyword evidence="2" id="KW-1185">Reference proteome</keyword>
<geneLocation type="plasmid" evidence="2">
    <name>pmm593</name>
</geneLocation>
<sequence>MSRVLAIDLGGTNLRAGLAEAGRISLDCLPEILARAPAPSSLSAFIDVVAPLAARDDVAAVGIAIPGLVSATRCRWVPNLPWLDGIDLQSLFPAKPVFAGNDAQFSLVAEAAAGAARSASNAILLAIGTGIGSALLADGRVVRGDGGAAVSFGWACADLEAAGYERHGWLERQASGTALDQAARSIGLSDGKALADAARDGAPQALRAITAAAEALATALSGAVALTGSRRVVVAGGVSASMDVLGPALVKRLHLLLPPHLRDTVVTSGSFGESAALCGAALAARNHPAWDDRK</sequence>
<gene>
    <name evidence="1" type="primary">nanK</name>
    <name evidence="1" type="ORF">Mame_04492</name>
</gene>
<dbReference type="KEGG" id="mmed:Mame_04492"/>
<dbReference type="AlphaFoldDB" id="A0A1U9Z7Y5"/>
<dbReference type="Proteomes" id="UP000191135">
    <property type="component" value="Plasmid pMM593"/>
</dbReference>
<dbReference type="GO" id="GO:0009384">
    <property type="term" value="F:N-acylmannosamine kinase activity"/>
    <property type="evidence" value="ECO:0007669"/>
    <property type="project" value="UniProtKB-EC"/>
</dbReference>
<dbReference type="Gene3D" id="3.30.420.40">
    <property type="match status" value="2"/>
</dbReference>
<dbReference type="eggNOG" id="COG1940">
    <property type="taxonomic scope" value="Bacteria"/>
</dbReference>
<evidence type="ECO:0000313" key="2">
    <source>
        <dbReference type="Proteomes" id="UP000191135"/>
    </source>
</evidence>
<dbReference type="OrthoDB" id="9810372at2"/>
<reference evidence="1 2" key="1">
    <citation type="submission" date="2017-03" db="EMBL/GenBank/DDBJ databases">
        <title>Foreign affairs: Plasmid Transfer between Roseobacters and Rhizobia.</title>
        <authorList>
            <person name="Bartling P."/>
            <person name="Bunk B."/>
            <person name="Overmann J."/>
            <person name="Brinkmann H."/>
            <person name="Petersen J."/>
        </authorList>
    </citation>
    <scope>NUCLEOTIDE SEQUENCE [LARGE SCALE GENOMIC DNA]</scope>
    <source>
        <strain evidence="1 2">MACL11</strain>
        <plasmid evidence="2">Plasmid pmm593</plasmid>
    </source>
</reference>
<dbReference type="EC" id="2.7.1.60" evidence="1"/>
<evidence type="ECO:0000313" key="1">
    <source>
        <dbReference type="EMBL" id="AQZ53784.1"/>
    </source>
</evidence>
<proteinExistence type="predicted"/>
<dbReference type="EMBL" id="CP020331">
    <property type="protein sequence ID" value="AQZ53784.1"/>
    <property type="molecule type" value="Genomic_DNA"/>
</dbReference>
<dbReference type="InterPro" id="IPR043129">
    <property type="entry name" value="ATPase_NBD"/>
</dbReference>
<organism evidence="1 2">
    <name type="scientific">Martelella mediterranea DSM 17316</name>
    <dbReference type="NCBI Taxonomy" id="1122214"/>
    <lineage>
        <taxon>Bacteria</taxon>
        <taxon>Pseudomonadati</taxon>
        <taxon>Pseudomonadota</taxon>
        <taxon>Alphaproteobacteria</taxon>
        <taxon>Hyphomicrobiales</taxon>
        <taxon>Aurantimonadaceae</taxon>
        <taxon>Martelella</taxon>
    </lineage>
</organism>
<keyword evidence="1" id="KW-0808">Transferase</keyword>
<dbReference type="SUPFAM" id="SSF53067">
    <property type="entry name" value="Actin-like ATPase domain"/>
    <property type="match status" value="1"/>
</dbReference>
<dbReference type="InterPro" id="IPR000600">
    <property type="entry name" value="ROK"/>
</dbReference>
<dbReference type="RefSeq" id="WP_018067540.1">
    <property type="nucleotide sequence ID" value="NZ_AQWH01000044.1"/>
</dbReference>
<keyword evidence="1" id="KW-0614">Plasmid</keyword>